<feature type="compositionally biased region" description="Basic residues" evidence="14">
    <location>
        <begin position="158"/>
        <end position="167"/>
    </location>
</feature>
<dbReference type="Proteomes" id="UP000694416">
    <property type="component" value="Unplaced"/>
</dbReference>
<feature type="compositionally biased region" description="Basic and acidic residues" evidence="14">
    <location>
        <begin position="109"/>
        <end position="122"/>
    </location>
</feature>
<dbReference type="FunFam" id="3.40.50.11500:FF:000002">
    <property type="entry name" value="MAP kinase-activating death domain protein-like Protein"/>
    <property type="match status" value="1"/>
</dbReference>
<feature type="compositionally biased region" description="Low complexity" evidence="14">
    <location>
        <begin position="128"/>
        <end position="141"/>
    </location>
</feature>
<feature type="compositionally biased region" description="Low complexity" evidence="14">
    <location>
        <begin position="827"/>
        <end position="840"/>
    </location>
</feature>
<keyword evidence="7" id="KW-0344">Guanine-nucleotide releasing factor</keyword>
<keyword evidence="6" id="KW-0963">Cytoplasm</keyword>
<dbReference type="InterPro" id="IPR039980">
    <property type="entry name" value="MADD"/>
</dbReference>
<feature type="region of interest" description="Disordered" evidence="14">
    <location>
        <begin position="774"/>
        <end position="842"/>
    </location>
</feature>
<evidence type="ECO:0000256" key="7">
    <source>
        <dbReference type="ARBA" id="ARBA00022658"/>
    </source>
</evidence>
<comment type="function">
    <text evidence="10">Guanyl-nucleotide exchange factor that regulates small GTPases of the Rab family. Converts GDP-bound inactive form of RAB27A and RAB27B to the GTP-bound active forms. Converts GDP-bound inactive form of RAB3A, RAB3C and RAB3D to the GTP-bound active forms, GTPases involved in synaptic vesicle exocytosis and vesicle secretion. Plays a role in synaptic vesicle formation and in vesicle trafficking at the neuromuscular junction. Involved in up-regulating a post-docking step of synaptic exocytosis in central synapses. Probably by binding to the motor proteins KIF1B and KIF1A, mediates motor-dependent transport of GTP-RAB3A-positive vesicles to the presynaptic nerve terminals. Plays a role in TNFA-mediated activation of the MAPK pathway, including ERK1/2. May link TNFRSF1A with MAP kinase activation. May be involved in the regulation of TNFA-induced apoptosis.</text>
</comment>
<dbReference type="GO" id="GO:0005886">
    <property type="term" value="C:plasma membrane"/>
    <property type="evidence" value="ECO:0007669"/>
    <property type="project" value="UniProtKB-SubCell"/>
</dbReference>
<feature type="region of interest" description="Disordered" evidence="14">
    <location>
        <begin position="1191"/>
        <end position="1243"/>
    </location>
</feature>
<keyword evidence="9" id="KW-0472">Membrane</keyword>
<feature type="domain" description="UDENN" evidence="15">
    <location>
        <begin position="14"/>
        <end position="565"/>
    </location>
</feature>
<feature type="compositionally biased region" description="Polar residues" evidence="14">
    <location>
        <begin position="790"/>
        <end position="804"/>
    </location>
</feature>
<dbReference type="InterPro" id="IPR005112">
    <property type="entry name" value="dDENN_dom"/>
</dbReference>
<dbReference type="SMART" id="SM00799">
    <property type="entry name" value="DENN"/>
    <property type="match status" value="1"/>
</dbReference>
<feature type="compositionally biased region" description="Polar residues" evidence="14">
    <location>
        <begin position="1191"/>
        <end position="1207"/>
    </location>
</feature>
<feature type="region of interest" description="Disordered" evidence="14">
    <location>
        <begin position="680"/>
        <end position="754"/>
    </location>
</feature>
<dbReference type="InterPro" id="IPR057469">
    <property type="entry name" value="PH_MADD"/>
</dbReference>
<evidence type="ECO:0000313" key="16">
    <source>
        <dbReference type="Ensembl" id="ENSPTEP00000037055.1"/>
    </source>
</evidence>
<evidence type="ECO:0000259" key="15">
    <source>
        <dbReference type="PROSITE" id="PS50211"/>
    </source>
</evidence>
<evidence type="ECO:0000256" key="12">
    <source>
        <dbReference type="ARBA" id="ARBA00079552"/>
    </source>
</evidence>
<feature type="region of interest" description="Disordered" evidence="14">
    <location>
        <begin position="913"/>
        <end position="941"/>
    </location>
</feature>
<name>A0A8C9II11_9PRIM</name>
<feature type="region of interest" description="Disordered" evidence="14">
    <location>
        <begin position="1146"/>
        <end position="1178"/>
    </location>
</feature>
<dbReference type="GO" id="GO:0032483">
    <property type="term" value="P:regulation of Rab protein signal transduction"/>
    <property type="evidence" value="ECO:0007669"/>
    <property type="project" value="TreeGrafter"/>
</dbReference>
<evidence type="ECO:0000256" key="9">
    <source>
        <dbReference type="ARBA" id="ARBA00023136"/>
    </source>
</evidence>
<reference evidence="16" key="2">
    <citation type="submission" date="2025-09" db="UniProtKB">
        <authorList>
            <consortium name="Ensembl"/>
        </authorList>
    </citation>
    <scope>IDENTIFICATION</scope>
</reference>
<feature type="region of interest" description="Disordered" evidence="14">
    <location>
        <begin position="604"/>
        <end position="635"/>
    </location>
</feature>
<feature type="compositionally biased region" description="Polar residues" evidence="14">
    <location>
        <begin position="932"/>
        <end position="941"/>
    </location>
</feature>
<sequence>MVQKKKFCPRLLDYLVIVGARHPSSDSVAQTPELLRRYPLEDHAEFPLPPDVVFFCQPEGCLSVRQRRMSLRDDTSFVFTLTDKDTGVTRYGICVNFYRSFQKRIPKEKGEVGAGSHGKEGTRATCASEEGGTESSESGSSLQPPSADSTPDVNQSPRGKRRAKAGSRSRNSTLTSLCVLSHYPFFSTFRECLYTLKRLVDCCSERLLGKKLGIPRGVQRDTMWRIFTGSLLVEEKSSALLHDLREIEAWIYRLLRSPVPVSGQKRVDIEVLPQELQPALTFALPDPSRFTLVDFPLHLPLELLGVDACLQVLTCILLEHKVVLQSRDYNALSMSVMAFVAMIYPLEYMFPVIPLLPTCMASAEQLLLAPTPYIIGVPASFFLYKLDFKMPDDVWLVDLDSNRVIAPTNAEVLPILPEPESLELKKHLKQALASMSLNTQPILNLEKFHEGQEIPLLLGRPSNDLQSTPSTEFNPLIYGNDVDSVDVATRVAMVRFFNSANVLQGFQMHTRTLRLFPRPVVAFQAGSFLASRPRQTPFAEKLARTQAVEYFGEWILNPTNYAFQRIHNNMFDPALIGDKPKWYAHQLQPIHYRVYDSNSQLAEALSVPPERDSDSEPTDDSGSDSMDYDDSSSSYSSLGDFVSEMMKCDINGDTPNVDPLTHAALGDASEVEIDELQNQKEAEEPGLDSENSQENPPLHCSSSTTASSSPSTIIHGANSEPADSTEMDDKAAVGISKPLPSVPPSIGKSNVDRRQAEIGEGSVCRRIYDNPYFEPQYGFPPEEDEDEQGESYTPRFSQHVNGNRAQKLLRPNSLRLASDSDAESDSRASSPNSTVSNTSTEGFGGIMSFASSLYRNHSTSFSLSNLTLPTKGVREKATPFPSLKVFGLNTLMEIVTEAGPGSGEGNRRALVDQKSSVIKHSPTVKREPPSPQGRSSNSSENQQFLKEVVHNVLDGQGVGWLNMKKVRRLLESEQLRVFVLSKLNRTVQSEDDARQDIIPDVEISRKVYKGMLDLLKCTILSLEQSYAHAGLGGMASIFGLLEIAQTHYYSKEPDKRKRSPTESVNTPVGKDPGLAGRGDPKAMAQLRVPQVGPRAPSATGKGPKELDTRSLKEENFIASIELWNKHQEVKKQKALEKQRPEVIKPVFDLGETEEKKSQISADSGVSLTSSSQRTDQDSVISVSPAVMIRSSSQDSEVSTVVSNSSGETLGADSDLSSNAGDGPGGEGSVHLASSRGTLSDSEIETNSATSTIFGKAHSLKPSVKEKLAGSPIRTSEDVSQRVYLYEGLLGRDKGSMWDQLEDAAMETFSISKERSTLWDQMQFWEDAFLDAVMLEREGMGMDQGPQEMIDRYLSLGEHDRKRLEDDEDRLLATLLHNLISYMLLMKVNKNDIRKKVRRLMGKSHIGLVYSQQINEVLDQLANLNGRDLSIWSSGSRHMKKQTFVVHAGTDTNGDIFFMEVCDDCVVLRSNIGTVYERWWYEKLINMTYCPKTKVLCLWRRNGSETQLNKFYTKKCRELYYCVKDSMERAAARQQSIKPGPELGGEFPVQDMKTGEGGLLQVTLEGINLKFMHNQFLKLKKW</sequence>
<evidence type="ECO:0000313" key="17">
    <source>
        <dbReference type="Proteomes" id="UP000694416"/>
    </source>
</evidence>
<dbReference type="GO" id="GO:0042981">
    <property type="term" value="P:regulation of apoptotic process"/>
    <property type="evidence" value="ECO:0007669"/>
    <property type="project" value="TreeGrafter"/>
</dbReference>
<comment type="similarity">
    <text evidence="3">Belongs to the MADD family.</text>
</comment>
<gene>
    <name evidence="16" type="primary">MADD</name>
</gene>
<dbReference type="GO" id="GO:0006915">
    <property type="term" value="P:apoptotic process"/>
    <property type="evidence" value="ECO:0007669"/>
    <property type="project" value="UniProtKB-KW"/>
</dbReference>
<feature type="compositionally biased region" description="Acidic residues" evidence="14">
    <location>
        <begin position="615"/>
        <end position="630"/>
    </location>
</feature>
<dbReference type="InterPro" id="IPR005113">
    <property type="entry name" value="uDENN_dom"/>
</dbReference>
<evidence type="ECO:0000256" key="8">
    <source>
        <dbReference type="ARBA" id="ARBA00022703"/>
    </source>
</evidence>
<evidence type="ECO:0000256" key="11">
    <source>
        <dbReference type="ARBA" id="ARBA00064743"/>
    </source>
</evidence>
<reference evidence="16" key="1">
    <citation type="submission" date="2025-08" db="UniProtKB">
        <authorList>
            <consortium name="Ensembl"/>
        </authorList>
    </citation>
    <scope>IDENTIFICATION</scope>
</reference>
<evidence type="ECO:0000256" key="4">
    <source>
        <dbReference type="ARBA" id="ARBA00017868"/>
    </source>
</evidence>
<evidence type="ECO:0000256" key="10">
    <source>
        <dbReference type="ARBA" id="ARBA00060181"/>
    </source>
</evidence>
<dbReference type="Pfam" id="PF02141">
    <property type="entry name" value="DENN"/>
    <property type="match status" value="1"/>
</dbReference>
<feature type="compositionally biased region" description="Polar residues" evidence="14">
    <location>
        <begin position="1158"/>
        <end position="1178"/>
    </location>
</feature>
<evidence type="ECO:0000256" key="13">
    <source>
        <dbReference type="ARBA" id="ARBA00081633"/>
    </source>
</evidence>
<feature type="region of interest" description="Disordered" evidence="14">
    <location>
        <begin position="109"/>
        <end position="168"/>
    </location>
</feature>
<dbReference type="Gene3D" id="3.40.50.11500">
    <property type="match status" value="1"/>
</dbReference>
<keyword evidence="5" id="KW-1003">Cell membrane</keyword>
<dbReference type="Ensembl" id="ENSPTET00000050174.1">
    <property type="protein sequence ID" value="ENSPTEP00000037055.1"/>
    <property type="gene ID" value="ENSPTEG00000034570.1"/>
</dbReference>
<dbReference type="PANTHER" id="PTHR13008">
    <property type="entry name" value="MAP-KINASE ACTIVATING DEATH DOMAIN PROTEIN MADD /DENN/AEX-3 C.ELEGANS"/>
    <property type="match status" value="1"/>
</dbReference>
<dbReference type="Pfam" id="PF23629">
    <property type="entry name" value="Death_MADD"/>
    <property type="match status" value="1"/>
</dbReference>
<dbReference type="Pfam" id="PF03456">
    <property type="entry name" value="uDENN"/>
    <property type="match status" value="1"/>
</dbReference>
<dbReference type="GO" id="GO:0005085">
    <property type="term" value="F:guanyl-nucleotide exchange factor activity"/>
    <property type="evidence" value="ECO:0007669"/>
    <property type="project" value="UniProtKB-KW"/>
</dbReference>
<comment type="subunit">
    <text evidence="11">Interacts (via death domain) with TNFRSF1A (via death domain). Interacts with PIDD1. Interacts with YWHAZ. Interacts (via death domain) with KIF1B; links the motor KIF1B to Rab3-carrying vesicles in anterograde synaptic vesicle transport. Interacts with KIF1A. Interacts (via uDENN domain) with RAB3A, RAB3B, RAB3C and RAB3D; the GTP-bound form of the Rab proteins is preferred for interaction.</text>
</comment>
<dbReference type="PANTHER" id="PTHR13008:SF7">
    <property type="entry name" value="MAP KINASE-ACTIVATING DEATH DOMAIN PROTEIN"/>
    <property type="match status" value="1"/>
</dbReference>
<evidence type="ECO:0000256" key="2">
    <source>
        <dbReference type="ARBA" id="ARBA00004496"/>
    </source>
</evidence>
<feature type="compositionally biased region" description="Polar residues" evidence="14">
    <location>
        <begin position="1234"/>
        <end position="1243"/>
    </location>
</feature>
<dbReference type="InterPro" id="IPR001194">
    <property type="entry name" value="cDENN_dom"/>
</dbReference>
<dbReference type="Gene3D" id="3.30.450.200">
    <property type="match status" value="1"/>
</dbReference>
<dbReference type="InterPro" id="IPR043153">
    <property type="entry name" value="DENN_C"/>
</dbReference>
<dbReference type="GO" id="GO:0005829">
    <property type="term" value="C:cytosol"/>
    <property type="evidence" value="ECO:0007669"/>
    <property type="project" value="TreeGrafter"/>
</dbReference>
<evidence type="ECO:0000256" key="14">
    <source>
        <dbReference type="SAM" id="MobiDB-lite"/>
    </source>
</evidence>
<protein>
    <recommendedName>
        <fullName evidence="4">MAP kinase-activating death domain protein</fullName>
    </recommendedName>
    <alternativeName>
        <fullName evidence="12">Rab3 GDP/GTP exchange factor</fullName>
    </alternativeName>
    <alternativeName>
        <fullName evidence="13">Rab3 GDP/GTP exchange protein</fullName>
    </alternativeName>
</protein>
<feature type="region of interest" description="Disordered" evidence="14">
    <location>
        <begin position="1051"/>
        <end position="1110"/>
    </location>
</feature>
<evidence type="ECO:0000256" key="3">
    <source>
        <dbReference type="ARBA" id="ARBA00005978"/>
    </source>
</evidence>
<feature type="compositionally biased region" description="Polar residues" evidence="14">
    <location>
        <begin position="142"/>
        <end position="157"/>
    </location>
</feature>
<dbReference type="SMART" id="SM00800">
    <property type="entry name" value="uDENN"/>
    <property type="match status" value="1"/>
</dbReference>
<dbReference type="Pfam" id="PF25328">
    <property type="entry name" value="PH_MADD"/>
    <property type="match status" value="1"/>
</dbReference>
<dbReference type="SMART" id="SM00801">
    <property type="entry name" value="dDENN"/>
    <property type="match status" value="1"/>
</dbReference>
<keyword evidence="8" id="KW-0053">Apoptosis</keyword>
<evidence type="ECO:0000256" key="1">
    <source>
        <dbReference type="ARBA" id="ARBA00004236"/>
    </source>
</evidence>
<evidence type="ECO:0000256" key="5">
    <source>
        <dbReference type="ARBA" id="ARBA00022475"/>
    </source>
</evidence>
<dbReference type="PROSITE" id="PS50211">
    <property type="entry name" value="DENN"/>
    <property type="match status" value="1"/>
</dbReference>
<dbReference type="InterPro" id="IPR037516">
    <property type="entry name" value="Tripartite_DENN"/>
</dbReference>
<evidence type="ECO:0000256" key="6">
    <source>
        <dbReference type="ARBA" id="ARBA00022490"/>
    </source>
</evidence>
<dbReference type="InterPro" id="IPR056574">
    <property type="entry name" value="Death_MADD"/>
</dbReference>
<proteinExistence type="inferred from homology"/>
<organism evidence="16 17">
    <name type="scientific">Piliocolobus tephrosceles</name>
    <name type="common">Ugandan red Colobus</name>
    <dbReference type="NCBI Taxonomy" id="591936"/>
    <lineage>
        <taxon>Eukaryota</taxon>
        <taxon>Metazoa</taxon>
        <taxon>Chordata</taxon>
        <taxon>Craniata</taxon>
        <taxon>Vertebrata</taxon>
        <taxon>Euteleostomi</taxon>
        <taxon>Mammalia</taxon>
        <taxon>Eutheria</taxon>
        <taxon>Euarchontoglires</taxon>
        <taxon>Primates</taxon>
        <taxon>Haplorrhini</taxon>
        <taxon>Catarrhini</taxon>
        <taxon>Cercopithecidae</taxon>
        <taxon>Colobinae</taxon>
        <taxon>Piliocolobus</taxon>
    </lineage>
</organism>
<keyword evidence="17" id="KW-1185">Reference proteome</keyword>
<feature type="compositionally biased region" description="Low complexity" evidence="14">
    <location>
        <begin position="701"/>
        <end position="712"/>
    </location>
</feature>
<accession>A0A8C9II11</accession>
<comment type="subcellular location">
    <subcellularLocation>
        <location evidence="1">Cell membrane</location>
    </subcellularLocation>
    <subcellularLocation>
        <location evidence="2">Cytoplasm</location>
    </subcellularLocation>
</comment>